<dbReference type="Pfam" id="PF10375">
    <property type="entry name" value="GRAB"/>
    <property type="match status" value="1"/>
</dbReference>
<dbReference type="Proteomes" id="UP000000600">
    <property type="component" value="Unassembled WGS sequence"/>
</dbReference>
<protein>
    <recommendedName>
        <fullName evidence="3">GRIP domain-containing protein</fullName>
    </recommendedName>
</protein>
<feature type="compositionally biased region" description="Low complexity" evidence="2">
    <location>
        <begin position="144"/>
        <end position="158"/>
    </location>
</feature>
<keyword evidence="1" id="KW-0175">Coiled coil</keyword>
<dbReference type="eggNOG" id="ENOG502SDE7">
    <property type="taxonomic scope" value="Eukaryota"/>
</dbReference>
<feature type="region of interest" description="Disordered" evidence="2">
    <location>
        <begin position="136"/>
        <end position="168"/>
    </location>
</feature>
<name>A0DAC3_PARTE</name>
<dbReference type="AlphaFoldDB" id="A0DAC3"/>
<feature type="coiled-coil region" evidence="1">
    <location>
        <begin position="285"/>
        <end position="495"/>
    </location>
</feature>
<dbReference type="InterPro" id="IPR019459">
    <property type="entry name" value="GRAB"/>
</dbReference>
<dbReference type="OMA" id="KINPYRN"/>
<dbReference type="EMBL" id="CT868352">
    <property type="protein sequence ID" value="CAK79990.1"/>
    <property type="molecule type" value="Genomic_DNA"/>
</dbReference>
<dbReference type="OrthoDB" id="309236at2759"/>
<evidence type="ECO:0000313" key="5">
    <source>
        <dbReference type="Proteomes" id="UP000000600"/>
    </source>
</evidence>
<dbReference type="GeneID" id="5033172"/>
<dbReference type="RefSeq" id="XP_001447387.1">
    <property type="nucleotide sequence ID" value="XM_001447350.1"/>
</dbReference>
<dbReference type="STRING" id="5888.A0DAC3"/>
<gene>
    <name evidence="4" type="ORF">GSPATT00014897001</name>
</gene>
<organism evidence="4 5">
    <name type="scientific">Paramecium tetraurelia</name>
    <dbReference type="NCBI Taxonomy" id="5888"/>
    <lineage>
        <taxon>Eukaryota</taxon>
        <taxon>Sar</taxon>
        <taxon>Alveolata</taxon>
        <taxon>Ciliophora</taxon>
        <taxon>Intramacronucleata</taxon>
        <taxon>Oligohymenophorea</taxon>
        <taxon>Peniculida</taxon>
        <taxon>Parameciidae</taxon>
        <taxon>Paramecium</taxon>
    </lineage>
</organism>
<feature type="compositionally biased region" description="Basic and acidic residues" evidence="2">
    <location>
        <begin position="88"/>
        <end position="97"/>
    </location>
</feature>
<evidence type="ECO:0000259" key="3">
    <source>
        <dbReference type="PROSITE" id="PS50913"/>
    </source>
</evidence>
<dbReference type="PROSITE" id="PS50913">
    <property type="entry name" value="GRIP"/>
    <property type="match status" value="1"/>
</dbReference>
<feature type="domain" description="GRIP" evidence="3">
    <location>
        <begin position="502"/>
        <end position="553"/>
    </location>
</feature>
<feature type="region of interest" description="Disordered" evidence="2">
    <location>
        <begin position="60"/>
        <end position="97"/>
    </location>
</feature>
<evidence type="ECO:0000256" key="2">
    <source>
        <dbReference type="SAM" id="MobiDB-lite"/>
    </source>
</evidence>
<dbReference type="KEGG" id="ptm:GSPATT00014897001"/>
<keyword evidence="5" id="KW-1185">Reference proteome</keyword>
<dbReference type="InterPro" id="IPR000237">
    <property type="entry name" value="GRIP_dom"/>
</dbReference>
<evidence type="ECO:0000256" key="1">
    <source>
        <dbReference type="SAM" id="Coils"/>
    </source>
</evidence>
<proteinExistence type="predicted"/>
<dbReference type="InParanoid" id="A0DAC3"/>
<sequence length="581" mass="67674">MLGWNKITQLTSKAGGAVSKVKDFAKDLITVDAEENENQTNNVNQDFQSAFAQLQKGYGLAQSPKENSKKANDSSSRSPIESTSPIQIEKKIEMQEIKRPEIDNSSLAEIKEFIQQTFASIQQTINTSLSISEELQENQEGFNPDTQTDQQEQTQEQPEINKQDINNNSQTNLVTLKDKLNEIFKNASNQLDILIQQIQNNFQESINKLNEQLSIEQQSIGDIGALINQFFISISRQSTFYDRFNQLRLQKGQSKEIVSLIEKSLSNTGTEILQSKQDQQQSKKEQQLINDNTNLQKKIVEMQEKTNNTNNQIKDLQNRIKELEKYQQEWDKIKRDYAEEIKQNFNESENLKTKLKQKEQELSQSNQDLQKMQDLRTLLEQKQEEIDRLEKLLEEWQLENQSLQSGIQAAQLQLEAEKDQKEKIIKKFQEEFKKLRSEISKEDISQLKFLKENNEKLKLSNSQLKLQVEELTIKHESLLRSHEDLKSEAQALHNKIRQDQNYVNNMVDKRVITNVLIQYFDFNSDFKVKVQILETLASLLDLTRDEKEKINPYRNKQNQAQGQQQSSSFRDKFIGFLKQGD</sequence>
<reference evidence="4 5" key="1">
    <citation type="journal article" date="2006" name="Nature">
        <title>Global trends of whole-genome duplications revealed by the ciliate Paramecium tetraurelia.</title>
        <authorList>
            <consortium name="Genoscope"/>
            <person name="Aury J.-M."/>
            <person name="Jaillon O."/>
            <person name="Duret L."/>
            <person name="Noel B."/>
            <person name="Jubin C."/>
            <person name="Porcel B.M."/>
            <person name="Segurens B."/>
            <person name="Daubin V."/>
            <person name="Anthouard V."/>
            <person name="Aiach N."/>
            <person name="Arnaiz O."/>
            <person name="Billaut A."/>
            <person name="Beisson J."/>
            <person name="Blanc I."/>
            <person name="Bouhouche K."/>
            <person name="Camara F."/>
            <person name="Duharcourt S."/>
            <person name="Guigo R."/>
            <person name="Gogendeau D."/>
            <person name="Katinka M."/>
            <person name="Keller A.-M."/>
            <person name="Kissmehl R."/>
            <person name="Klotz C."/>
            <person name="Koll F."/>
            <person name="Le Moue A."/>
            <person name="Lepere C."/>
            <person name="Malinsky S."/>
            <person name="Nowacki M."/>
            <person name="Nowak J.K."/>
            <person name="Plattner H."/>
            <person name="Poulain J."/>
            <person name="Ruiz F."/>
            <person name="Serrano V."/>
            <person name="Zagulski M."/>
            <person name="Dessen P."/>
            <person name="Betermier M."/>
            <person name="Weissenbach J."/>
            <person name="Scarpelli C."/>
            <person name="Schachter V."/>
            <person name="Sperling L."/>
            <person name="Meyer E."/>
            <person name="Cohen J."/>
            <person name="Wincker P."/>
        </authorList>
    </citation>
    <scope>NUCLEOTIDE SEQUENCE [LARGE SCALE GENOMIC DNA]</scope>
    <source>
        <strain evidence="4 5">Stock d4-2</strain>
    </source>
</reference>
<evidence type="ECO:0000313" key="4">
    <source>
        <dbReference type="EMBL" id="CAK79990.1"/>
    </source>
</evidence>
<feature type="compositionally biased region" description="Low complexity" evidence="2">
    <location>
        <begin position="74"/>
        <end position="87"/>
    </location>
</feature>
<accession>A0DAC3</accession>
<dbReference type="HOGENOM" id="CLU_469702_0_0_1"/>